<keyword evidence="3" id="KW-1185">Reference proteome</keyword>
<protein>
    <submittedName>
        <fullName evidence="2">Uncharacterized protein</fullName>
    </submittedName>
</protein>
<organism evidence="2 3">
    <name type="scientific">Williamsia herbipolensis</name>
    <dbReference type="NCBI Taxonomy" id="1603258"/>
    <lineage>
        <taxon>Bacteria</taxon>
        <taxon>Bacillati</taxon>
        <taxon>Actinomycetota</taxon>
        <taxon>Actinomycetes</taxon>
        <taxon>Mycobacteriales</taxon>
        <taxon>Nocardiaceae</taxon>
        <taxon>Williamsia</taxon>
    </lineage>
</organism>
<sequence>MTDQLPRHLERARRGKRGGSRLRRETQPPHLRVMCLGDKAEFLPALGHDGATDLRELFWVGHPAEPRRLPVTVSAARTLADHEYRISPGDGAREASIVENTAGKVCVSAIPEKRWLRSSWTINTPDRSSAYTLTERRRDGLWRRSVAPFTKLRDPAWEMIGLVVLLLFSPAMLKPPLRMRITDRDDNEIGLLTFCSTGNRPREDFCLYLYDTPYPLREDTLAMAALAIVQRMR</sequence>
<accession>A0AAU4K158</accession>
<evidence type="ECO:0000313" key="3">
    <source>
        <dbReference type="Proteomes" id="UP001432128"/>
    </source>
</evidence>
<dbReference type="EMBL" id="CP108021">
    <property type="protein sequence ID" value="WUM19785.1"/>
    <property type="molecule type" value="Genomic_DNA"/>
</dbReference>
<feature type="compositionally biased region" description="Basic residues" evidence="1">
    <location>
        <begin position="10"/>
        <end position="21"/>
    </location>
</feature>
<reference evidence="2 3" key="1">
    <citation type="submission" date="2022-10" db="EMBL/GenBank/DDBJ databases">
        <title>The complete genomes of actinobacterial strains from the NBC collection.</title>
        <authorList>
            <person name="Joergensen T.S."/>
            <person name="Alvarez Arevalo M."/>
            <person name="Sterndorff E.B."/>
            <person name="Faurdal D."/>
            <person name="Vuksanovic O."/>
            <person name="Mourched A.-S."/>
            <person name="Charusanti P."/>
            <person name="Shaw S."/>
            <person name="Blin K."/>
            <person name="Weber T."/>
        </authorList>
    </citation>
    <scope>NUCLEOTIDE SEQUENCE [LARGE SCALE GENOMIC DNA]</scope>
    <source>
        <strain evidence="2 3">NBC_00319</strain>
    </source>
</reference>
<evidence type="ECO:0000256" key="1">
    <source>
        <dbReference type="SAM" id="MobiDB-lite"/>
    </source>
</evidence>
<gene>
    <name evidence="2" type="ORF">OG579_19145</name>
</gene>
<feature type="region of interest" description="Disordered" evidence="1">
    <location>
        <begin position="1"/>
        <end position="29"/>
    </location>
</feature>
<dbReference type="RefSeq" id="WP_328857236.1">
    <property type="nucleotide sequence ID" value="NZ_CP108021.1"/>
</dbReference>
<dbReference type="AlphaFoldDB" id="A0AAU4K158"/>
<proteinExistence type="predicted"/>
<name>A0AAU4K158_9NOCA</name>
<evidence type="ECO:0000313" key="2">
    <source>
        <dbReference type="EMBL" id="WUM19785.1"/>
    </source>
</evidence>
<dbReference type="Proteomes" id="UP001432128">
    <property type="component" value="Chromosome"/>
</dbReference>
<dbReference type="KEGG" id="whr:OG579_19145"/>